<accession>A0A0J9F642</accession>
<evidence type="ECO:0000256" key="2">
    <source>
        <dbReference type="SAM" id="MobiDB-lite"/>
    </source>
</evidence>
<dbReference type="Pfam" id="PF07083">
    <property type="entry name" value="DUF1351"/>
    <property type="match status" value="1"/>
</dbReference>
<name>A0A0J9F642_9FIRM</name>
<gene>
    <name evidence="3" type="ORF">HMPREF9470_00936</name>
</gene>
<organism evidence="3 4">
    <name type="scientific">[Clostridium] citroniae WAL-19142</name>
    <dbReference type="NCBI Taxonomy" id="742734"/>
    <lineage>
        <taxon>Bacteria</taxon>
        <taxon>Bacillati</taxon>
        <taxon>Bacillota</taxon>
        <taxon>Clostridia</taxon>
        <taxon>Lachnospirales</taxon>
        <taxon>Lachnospiraceae</taxon>
        <taxon>Enterocloster</taxon>
    </lineage>
</organism>
<comment type="caution">
    <text evidence="3">The sequence shown here is derived from an EMBL/GenBank/DDBJ whole genome shotgun (WGS) entry which is preliminary data.</text>
</comment>
<dbReference type="InterPro" id="IPR009785">
    <property type="entry name" value="Prophage_Lj928_Orf309"/>
</dbReference>
<keyword evidence="1" id="KW-0175">Coiled coil</keyword>
<dbReference type="AlphaFoldDB" id="A0A0J9F642"/>
<evidence type="ECO:0000256" key="1">
    <source>
        <dbReference type="SAM" id="Coils"/>
    </source>
</evidence>
<feature type="region of interest" description="Disordered" evidence="2">
    <location>
        <begin position="212"/>
        <end position="245"/>
    </location>
</feature>
<dbReference type="EMBL" id="ADLK01000005">
    <property type="protein sequence ID" value="KMW23720.1"/>
    <property type="molecule type" value="Genomic_DNA"/>
</dbReference>
<evidence type="ECO:0008006" key="5">
    <source>
        <dbReference type="Google" id="ProtNLM"/>
    </source>
</evidence>
<dbReference type="Proteomes" id="UP000037392">
    <property type="component" value="Unassembled WGS sequence"/>
</dbReference>
<reference evidence="3 4" key="1">
    <citation type="submission" date="2011-04" db="EMBL/GenBank/DDBJ databases">
        <title>The Genome Sequence of Clostridium citroniae WAL-19142.</title>
        <authorList>
            <consortium name="The Broad Institute Genome Sequencing Platform"/>
            <person name="Earl A."/>
            <person name="Ward D."/>
            <person name="Feldgarden M."/>
            <person name="Gevers D."/>
            <person name="Warren Y.A."/>
            <person name="Tyrrell K.L."/>
            <person name="Citron D.M."/>
            <person name="Goldstein E.J."/>
            <person name="Daigneault M."/>
            <person name="Allen-Vercoe E."/>
            <person name="Young S.K."/>
            <person name="Zeng Q."/>
            <person name="Gargeya S."/>
            <person name="Fitzgerald M."/>
            <person name="Haas B."/>
            <person name="Abouelleil A."/>
            <person name="Alvarado L."/>
            <person name="Arachchi H.M."/>
            <person name="Berlin A."/>
            <person name="Brown A."/>
            <person name="Chapman S.B."/>
            <person name="Chen Z."/>
            <person name="Dunbar C."/>
            <person name="Freedman E."/>
            <person name="Gearin G."/>
            <person name="Gellesch M."/>
            <person name="Goldberg J."/>
            <person name="Griggs A."/>
            <person name="Gujja S."/>
            <person name="Heilman E.R."/>
            <person name="Heiman D."/>
            <person name="Howarth C."/>
            <person name="Larson L."/>
            <person name="Lui A."/>
            <person name="MacDonald P.J."/>
            <person name="Mehta T."/>
            <person name="Montmayeur A."/>
            <person name="Murphy C."/>
            <person name="Neiman D."/>
            <person name="Pearson M."/>
            <person name="Priest M."/>
            <person name="Roberts A."/>
            <person name="Saif S."/>
            <person name="Shea T."/>
            <person name="Shenoy N."/>
            <person name="Sisk P."/>
            <person name="Stolte C."/>
            <person name="Sykes S."/>
            <person name="White J."/>
            <person name="Yandava C."/>
            <person name="Wortman J."/>
            <person name="Nusbaum C."/>
            <person name="Birren B."/>
        </authorList>
    </citation>
    <scope>NUCLEOTIDE SEQUENCE [LARGE SCALE GENOMIC DNA]</scope>
    <source>
        <strain evidence="3 4">WAL-19142</strain>
    </source>
</reference>
<dbReference type="OrthoDB" id="2037170at2"/>
<sequence length="305" mass="35310">MMENIMLQVRPVAGLIKTNFDEIEKQLAADMCQYDGIIFTEDTKTDAKKKVAELRKLKKSIEDSRKEVKAQWMEPYNQFEARVKQVAALVDKPINHINGQVEEFEAKRLKERQTEIEQIYTEEIGDMADFLPLYRLQEDKWGNASTSIKSIRKSMSETIANTRAGKAAIEAMQSDAVPDALRKFQATLSLPDALAYINRYEAQKAEILRKEEERRHQEEERRHQEEMERVRKDERQRMAHEERIRKDAEEAVRAEIKSVDEENAAPLTAPNSHTAVYTVVGTDAELQEVEMAMTSLGLYFERKDV</sequence>
<feature type="coiled-coil region" evidence="1">
    <location>
        <begin position="44"/>
        <end position="71"/>
    </location>
</feature>
<dbReference type="GeneID" id="93165712"/>
<evidence type="ECO:0000313" key="3">
    <source>
        <dbReference type="EMBL" id="KMW23720.1"/>
    </source>
</evidence>
<proteinExistence type="predicted"/>
<evidence type="ECO:0000313" key="4">
    <source>
        <dbReference type="Proteomes" id="UP000037392"/>
    </source>
</evidence>
<dbReference type="PATRIC" id="fig|742734.4.peg.992"/>
<dbReference type="RefSeq" id="WP_048929322.1">
    <property type="nucleotide sequence ID" value="NZ_KQ235876.1"/>
</dbReference>
<protein>
    <recommendedName>
        <fullName evidence="5">DUF1351 domain-containing protein</fullName>
    </recommendedName>
</protein>